<feature type="compositionally biased region" description="Polar residues" evidence="1">
    <location>
        <begin position="146"/>
        <end position="176"/>
    </location>
</feature>
<sequence>MQEFLIIVKIGLLLYAITTFFSYQNQKNLIKEQRAKLFSNRRDTDLSEEERSAISELWELEVTSSEVYCIDEPFEIHAIPSEDSKGEDMYALALANYPIMMSEKAIDYIEEGKICADVVLFDDILIVLGLNDYRIADEVNDTLTEAPNTEVSDARSENQLASEQTVLDQSSNSDKQGSLLDGQVKPETLIQTPEDNAPIEPAVFKSERPVTPTEARYIHLAKPFYNLLVPVLLIAAIGIFLRITDLGFTLWPNWVSAVILATFCSATLLLLIMERPKPDPATLSVKRYFGKIIATTTKENKTWIVFIAPNGESKEAWIPNQWQNTVALDCDVQFEIEQSQSAVMRIGLNTISEQDSVKKKPRYIAAAIGLLFGTFFIGANTHFEWREASLAILDNHSSYQINSASDWPTNGLRPGDHLSITQPRLCLDSHDKNNRLVYCKQFAYPLAEGDFKFTPNASVIDAYIEFVTNAPDFAPEMPQNVYNYLVSLAEMSKGLGLSYGYNYNIGGYDRIRERREMNMFTPESLQKIAKHITQYCPLDAPSTESHQTGNPSFNSPKLTDICTDFKQQFGVLWQEATTSTCDTSLCWQEALQGVVLVKDKAVTNREDDYFSSLHHLKNEIWQLAKASLALSPLEQGSITLDWVGQNNQDMNKVITLRSKLDRGYENNRIDQLKELLVLQTAAAQQNIEGTILSVANNDGRITLTVTNKIGANQALDTIIHLSLIAFFGLLVALLFLAYYLSGQPRKGKLAKAQDAWIR</sequence>
<organism evidence="3 4">
    <name type="scientific">Vibrio neptunius</name>
    <dbReference type="NCBI Taxonomy" id="170651"/>
    <lineage>
        <taxon>Bacteria</taxon>
        <taxon>Pseudomonadati</taxon>
        <taxon>Pseudomonadota</taxon>
        <taxon>Gammaproteobacteria</taxon>
        <taxon>Vibrionales</taxon>
        <taxon>Vibrionaceae</taxon>
        <taxon>Vibrio</taxon>
    </lineage>
</organism>
<feature type="transmembrane region" description="Helical" evidence="2">
    <location>
        <begin position="250"/>
        <end position="272"/>
    </location>
</feature>
<keyword evidence="2" id="KW-1133">Transmembrane helix</keyword>
<reference evidence="3 4" key="1">
    <citation type="submission" date="2021-02" db="EMBL/GenBank/DDBJ databases">
        <title>Draft Genome Sequences of 5 Vibrio neptunius Strains Isolated From of Bivalve Hatcheries.</title>
        <authorList>
            <person name="Galvis F."/>
            <person name="Barja J.L."/>
            <person name="Lemos M.L."/>
            <person name="Balado M."/>
        </authorList>
    </citation>
    <scope>NUCLEOTIDE SEQUENCE [LARGE SCALE GENOMIC DNA]</scope>
    <source>
        <strain evidence="3 4">PP-145.98</strain>
    </source>
</reference>
<feature type="transmembrane region" description="Helical" evidence="2">
    <location>
        <begin position="6"/>
        <end position="23"/>
    </location>
</feature>
<dbReference type="EMBL" id="JAFHLB010000005">
    <property type="protein sequence ID" value="MBN3577084.1"/>
    <property type="molecule type" value="Genomic_DNA"/>
</dbReference>
<evidence type="ECO:0000256" key="2">
    <source>
        <dbReference type="SAM" id="Phobius"/>
    </source>
</evidence>
<evidence type="ECO:0000313" key="4">
    <source>
        <dbReference type="Proteomes" id="UP000779070"/>
    </source>
</evidence>
<keyword evidence="2" id="KW-0812">Transmembrane</keyword>
<protein>
    <recommendedName>
        <fullName evidence="5">Intracellular growth attenuator protein igaA</fullName>
    </recommendedName>
</protein>
<keyword evidence="4" id="KW-1185">Reference proteome</keyword>
<feature type="transmembrane region" description="Helical" evidence="2">
    <location>
        <begin position="224"/>
        <end position="244"/>
    </location>
</feature>
<dbReference type="RefSeq" id="WP_206369214.1">
    <property type="nucleotide sequence ID" value="NZ_CAWPTM010000112.1"/>
</dbReference>
<feature type="transmembrane region" description="Helical" evidence="2">
    <location>
        <begin position="718"/>
        <end position="740"/>
    </location>
</feature>
<keyword evidence="2" id="KW-0472">Membrane</keyword>
<evidence type="ECO:0008006" key="5">
    <source>
        <dbReference type="Google" id="ProtNLM"/>
    </source>
</evidence>
<accession>A0ABS2ZYS1</accession>
<evidence type="ECO:0000256" key="1">
    <source>
        <dbReference type="SAM" id="MobiDB-lite"/>
    </source>
</evidence>
<proteinExistence type="predicted"/>
<feature type="region of interest" description="Disordered" evidence="1">
    <location>
        <begin position="146"/>
        <end position="179"/>
    </location>
</feature>
<gene>
    <name evidence="3" type="ORF">JYA62_05310</name>
</gene>
<evidence type="ECO:0000313" key="3">
    <source>
        <dbReference type="EMBL" id="MBN3577084.1"/>
    </source>
</evidence>
<feature type="transmembrane region" description="Helical" evidence="2">
    <location>
        <begin position="363"/>
        <end position="383"/>
    </location>
</feature>
<dbReference type="Proteomes" id="UP000779070">
    <property type="component" value="Unassembled WGS sequence"/>
</dbReference>
<comment type="caution">
    <text evidence="3">The sequence shown here is derived from an EMBL/GenBank/DDBJ whole genome shotgun (WGS) entry which is preliminary data.</text>
</comment>
<name>A0ABS2ZYS1_9VIBR</name>